<sequence>MDCSIDEYYHSGQCHKCPQCPPGQELKEDCGYGVGVSAVCGVCDVRWFKEDWGSHPCALCQNCRRLNRHQIKHCTHTDNAVCGNCLPGKMRLDGLEDLECLPCGPAPFRNIQCTRGEGIGVAKVQTTAPPIQNAASIVTACAATAVITAVLFAIVCVTYQTRSSLRKTCKRCLSPVSNGYHDSDTASVPMTTLHTVMQNTEVDRSSPFLPLKEPCMLEDITTTMTSDLGLHGCEALPQVRSSDCTESAKGVFTQATETPDVSSSDSALSNQHAVLTLVGGQFTLRPCCAVEQRTAWGLHAPVECTELDLQHLSITPEIQIFRTSDIISRNIPQCMGSDSSLPSGLMLRDLERERREGGKGHLLM</sequence>
<evidence type="ECO:0000313" key="11">
    <source>
        <dbReference type="EMBL" id="ROI27657.1"/>
    </source>
</evidence>
<keyword evidence="8" id="KW-0325">Glycoprotein</keyword>
<dbReference type="OrthoDB" id="10017617at2759"/>
<dbReference type="AlphaFoldDB" id="A0A3N0XHA9"/>
<proteinExistence type="predicted"/>
<keyword evidence="5 9" id="KW-0472">Membrane</keyword>
<keyword evidence="3" id="KW-0677">Repeat</keyword>
<comment type="subcellular location">
    <subcellularLocation>
        <location evidence="1">Membrane</location>
        <topology evidence="1">Single-pass membrane protein</topology>
    </subcellularLocation>
</comment>
<evidence type="ECO:0000313" key="12">
    <source>
        <dbReference type="Proteomes" id="UP000281406"/>
    </source>
</evidence>
<organism evidence="11 12">
    <name type="scientific">Anabarilius grahami</name>
    <name type="common">Kanglang fish</name>
    <name type="synonym">Barilius grahami</name>
    <dbReference type="NCBI Taxonomy" id="495550"/>
    <lineage>
        <taxon>Eukaryota</taxon>
        <taxon>Metazoa</taxon>
        <taxon>Chordata</taxon>
        <taxon>Craniata</taxon>
        <taxon>Vertebrata</taxon>
        <taxon>Euteleostomi</taxon>
        <taxon>Actinopterygii</taxon>
        <taxon>Neopterygii</taxon>
        <taxon>Teleostei</taxon>
        <taxon>Ostariophysi</taxon>
        <taxon>Cypriniformes</taxon>
        <taxon>Xenocyprididae</taxon>
        <taxon>Xenocypridinae</taxon>
        <taxon>Xenocypridinae incertae sedis</taxon>
        <taxon>Anabarilius</taxon>
    </lineage>
</organism>
<keyword evidence="7 11" id="KW-0675">Receptor</keyword>
<feature type="domain" description="TNFR-Cys" evidence="10">
    <location>
        <begin position="43"/>
        <end position="82"/>
    </location>
</feature>
<dbReference type="SMART" id="SM00208">
    <property type="entry name" value="TNFR"/>
    <property type="match status" value="2"/>
</dbReference>
<dbReference type="PANTHER" id="PTHR12120:SF1">
    <property type="entry name" value="TUMOR NECROSIS FACTOR RECEPTOR SUPERFAMILY MEMBER 19"/>
    <property type="match status" value="1"/>
</dbReference>
<evidence type="ECO:0000256" key="9">
    <source>
        <dbReference type="SAM" id="Phobius"/>
    </source>
</evidence>
<evidence type="ECO:0000259" key="10">
    <source>
        <dbReference type="PROSITE" id="PS00652"/>
    </source>
</evidence>
<dbReference type="PANTHER" id="PTHR12120">
    <property type="entry name" value="TNFR-CYS DOMAIN-CONTAINING PROTEIN"/>
    <property type="match status" value="1"/>
</dbReference>
<dbReference type="Proteomes" id="UP000281406">
    <property type="component" value="Unassembled WGS sequence"/>
</dbReference>
<evidence type="ECO:0000256" key="3">
    <source>
        <dbReference type="ARBA" id="ARBA00022737"/>
    </source>
</evidence>
<reference evidence="11 12" key="1">
    <citation type="submission" date="2018-10" db="EMBL/GenBank/DDBJ databases">
        <title>Genome assembly for a Yunnan-Guizhou Plateau 3E fish, Anabarilius grahami (Regan), and its evolutionary and genetic applications.</title>
        <authorList>
            <person name="Jiang W."/>
        </authorList>
    </citation>
    <scope>NUCLEOTIDE SEQUENCE [LARGE SCALE GENOMIC DNA]</scope>
    <source>
        <strain evidence="11">AG-KIZ</strain>
        <tissue evidence="11">Muscle</tissue>
    </source>
</reference>
<feature type="transmembrane region" description="Helical" evidence="9">
    <location>
        <begin position="134"/>
        <end position="157"/>
    </location>
</feature>
<evidence type="ECO:0000256" key="5">
    <source>
        <dbReference type="ARBA" id="ARBA00023136"/>
    </source>
</evidence>
<dbReference type="EMBL" id="RJVU01073043">
    <property type="protein sequence ID" value="ROI27657.1"/>
    <property type="molecule type" value="Genomic_DNA"/>
</dbReference>
<dbReference type="GO" id="GO:0005886">
    <property type="term" value="C:plasma membrane"/>
    <property type="evidence" value="ECO:0007669"/>
    <property type="project" value="TreeGrafter"/>
</dbReference>
<dbReference type="GO" id="GO:0043123">
    <property type="term" value="P:positive regulation of canonical NF-kappaB signal transduction"/>
    <property type="evidence" value="ECO:0007669"/>
    <property type="project" value="InterPro"/>
</dbReference>
<evidence type="ECO:0000256" key="7">
    <source>
        <dbReference type="ARBA" id="ARBA00023170"/>
    </source>
</evidence>
<dbReference type="GO" id="GO:0046330">
    <property type="term" value="P:positive regulation of JNK cascade"/>
    <property type="evidence" value="ECO:0007669"/>
    <property type="project" value="InterPro"/>
</dbReference>
<evidence type="ECO:0000256" key="2">
    <source>
        <dbReference type="ARBA" id="ARBA00022692"/>
    </source>
</evidence>
<keyword evidence="12" id="KW-1185">Reference proteome</keyword>
<comment type="caution">
    <text evidence="11">The sequence shown here is derived from an EMBL/GenBank/DDBJ whole genome shotgun (WGS) entry which is preliminary data.</text>
</comment>
<protein>
    <submittedName>
        <fullName evidence="11">Tumor necrosis factor receptor superfamily member 27</fullName>
    </submittedName>
</protein>
<keyword evidence="2 9" id="KW-0812">Transmembrane</keyword>
<gene>
    <name evidence="11" type="ORF">DPX16_22979</name>
</gene>
<keyword evidence="6" id="KW-1015">Disulfide bond</keyword>
<evidence type="ECO:0000256" key="1">
    <source>
        <dbReference type="ARBA" id="ARBA00004167"/>
    </source>
</evidence>
<feature type="domain" description="TNFR-Cys" evidence="10">
    <location>
        <begin position="3"/>
        <end position="40"/>
    </location>
</feature>
<dbReference type="InterPro" id="IPR001368">
    <property type="entry name" value="TNFR/NGFR_Cys_rich_reg"/>
</dbReference>
<dbReference type="GO" id="GO:0038023">
    <property type="term" value="F:signaling receptor activity"/>
    <property type="evidence" value="ECO:0007669"/>
    <property type="project" value="InterPro"/>
</dbReference>
<dbReference type="PROSITE" id="PS00652">
    <property type="entry name" value="TNFR_NGFR_1"/>
    <property type="match status" value="2"/>
</dbReference>
<name>A0A3N0XHA9_ANAGA</name>
<dbReference type="InterPro" id="IPR047526">
    <property type="entry name" value="TNR19/27/EDAR"/>
</dbReference>
<evidence type="ECO:0000256" key="6">
    <source>
        <dbReference type="ARBA" id="ARBA00023157"/>
    </source>
</evidence>
<dbReference type="Gene3D" id="2.10.50.10">
    <property type="entry name" value="Tumor Necrosis Factor Receptor, subunit A, domain 2"/>
    <property type="match status" value="1"/>
</dbReference>
<keyword evidence="4 9" id="KW-1133">Transmembrane helix</keyword>
<evidence type="ECO:0000256" key="4">
    <source>
        <dbReference type="ARBA" id="ARBA00022989"/>
    </source>
</evidence>
<accession>A0A3N0XHA9</accession>
<evidence type="ECO:0000256" key="8">
    <source>
        <dbReference type="ARBA" id="ARBA00023180"/>
    </source>
</evidence>